<dbReference type="Proteomes" id="UP001307705">
    <property type="component" value="Unassembled WGS sequence"/>
</dbReference>
<comment type="caution">
    <text evidence="2">The sequence shown here is derived from an EMBL/GenBank/DDBJ whole genome shotgun (WGS) entry which is preliminary data.</text>
</comment>
<sequence length="398" mass="45637">MFSTVFLMLVLIFQPSKLDTGYFYFGNTNLIGVGQLKDGYKSGEWKIYPKTYPDDFPKNSILEADPADFKRNFNHETPLFIMNFEAGIPNGDFLENYPNGKPKVMVHQKDGVFEGEFGEFYESRELRLKGKVLDGKKEGEWLEYSKSGKIISYMTYSNGYAEGKGLGYYPNGNLEWEGYFKNGELDGVYTYYLSDSTLKVKGQYSGGIPVGEWMEKLEILPGFYRKGNYQDGFKEGEWGLINLEGENVQTEYYEKGKLISISEFKVPDLVVDKGKVKNGKGRRIFYDGDGNILAKGKVSRGKEVGVWYFYFPESNRISAAGKLEGNDRIGTWNFYSYQGEIIDQKRYQTPDGHWEAMRKRSRRSSGKQKWNPNSSQDQDNRNFGSMGQNIETYGAFLK</sequence>
<dbReference type="SUPFAM" id="SSF82185">
    <property type="entry name" value="Histone H3 K4-specific methyltransferase SET7/9 N-terminal domain"/>
    <property type="match status" value="2"/>
</dbReference>
<keyword evidence="3" id="KW-1185">Reference proteome</keyword>
<dbReference type="EMBL" id="BTPE01000015">
    <property type="protein sequence ID" value="GMQ35262.1"/>
    <property type="molecule type" value="Genomic_DNA"/>
</dbReference>
<feature type="region of interest" description="Disordered" evidence="1">
    <location>
        <begin position="359"/>
        <end position="386"/>
    </location>
</feature>
<dbReference type="Gene3D" id="2.20.110.10">
    <property type="entry name" value="Histone H3 K4-specific methyltransferase SET7/9 N-terminal domain"/>
    <property type="match status" value="1"/>
</dbReference>
<proteinExistence type="predicted"/>
<accession>A0ABQ6Q5T1</accession>
<reference evidence="2 3" key="1">
    <citation type="submission" date="2023-08" db="EMBL/GenBank/DDBJ databases">
        <title>Draft genome sequence of Algoriphagus taiwanensis.</title>
        <authorList>
            <person name="Takatani N."/>
            <person name="Hosokawa M."/>
            <person name="Sawabe T."/>
        </authorList>
    </citation>
    <scope>NUCLEOTIDE SEQUENCE [LARGE SCALE GENOMIC DNA]</scope>
    <source>
        <strain evidence="2 3">JCM 19755</strain>
    </source>
</reference>
<gene>
    <name evidence="2" type="ORF">Ataiwa_35350</name>
</gene>
<organism evidence="2 3">
    <name type="scientific">Algoriphagus taiwanensis</name>
    <dbReference type="NCBI Taxonomy" id="1445656"/>
    <lineage>
        <taxon>Bacteria</taxon>
        <taxon>Pseudomonadati</taxon>
        <taxon>Bacteroidota</taxon>
        <taxon>Cytophagia</taxon>
        <taxon>Cytophagales</taxon>
        <taxon>Cyclobacteriaceae</taxon>
        <taxon>Algoriphagus</taxon>
    </lineage>
</organism>
<dbReference type="PANTHER" id="PTHR33706">
    <property type="entry name" value="MORN VARIANT REPEAT PROTEIN"/>
    <property type="match status" value="1"/>
</dbReference>
<evidence type="ECO:0008006" key="4">
    <source>
        <dbReference type="Google" id="ProtNLM"/>
    </source>
</evidence>
<evidence type="ECO:0000313" key="3">
    <source>
        <dbReference type="Proteomes" id="UP001307705"/>
    </source>
</evidence>
<protein>
    <recommendedName>
        <fullName evidence="4">Antitoxin component YwqK of the YwqJK toxin-antitoxin module</fullName>
    </recommendedName>
</protein>
<dbReference type="Pfam" id="PF07661">
    <property type="entry name" value="MORN_2"/>
    <property type="match status" value="3"/>
</dbReference>
<dbReference type="RefSeq" id="WP_338230079.1">
    <property type="nucleotide sequence ID" value="NZ_BTPE01000015.1"/>
</dbReference>
<name>A0ABQ6Q5T1_9BACT</name>
<dbReference type="PANTHER" id="PTHR33706:SF1">
    <property type="entry name" value="TPR REPEAT PROTEIN"/>
    <property type="match status" value="1"/>
</dbReference>
<evidence type="ECO:0000313" key="2">
    <source>
        <dbReference type="EMBL" id="GMQ35262.1"/>
    </source>
</evidence>
<dbReference type="InterPro" id="IPR011652">
    <property type="entry name" value="MORN_2"/>
</dbReference>
<evidence type="ECO:0000256" key="1">
    <source>
        <dbReference type="SAM" id="MobiDB-lite"/>
    </source>
</evidence>
<feature type="compositionally biased region" description="Polar residues" evidence="1">
    <location>
        <begin position="367"/>
        <end position="386"/>
    </location>
</feature>